<dbReference type="PANTHER" id="PTHR14221:SF0">
    <property type="entry name" value="WD REPEAT-CONTAINING PROTEIN 44"/>
    <property type="match status" value="1"/>
</dbReference>
<gene>
    <name evidence="5" type="ORF">A9Z42_0047620</name>
</gene>
<feature type="repeat" description="WD" evidence="3">
    <location>
        <begin position="335"/>
        <end position="375"/>
    </location>
</feature>
<evidence type="ECO:0000256" key="1">
    <source>
        <dbReference type="ARBA" id="ARBA00022574"/>
    </source>
</evidence>
<dbReference type="AlphaFoldDB" id="A0A2H2ZAD4"/>
<protein>
    <submittedName>
        <fullName evidence="5">Uncharacterized protein</fullName>
    </submittedName>
</protein>
<evidence type="ECO:0000256" key="4">
    <source>
        <dbReference type="SAM" id="MobiDB-lite"/>
    </source>
</evidence>
<dbReference type="InterPro" id="IPR040324">
    <property type="entry name" value="WDR44/Dgr2"/>
</dbReference>
<evidence type="ECO:0000313" key="5">
    <source>
        <dbReference type="EMBL" id="OTA04189.1"/>
    </source>
</evidence>
<dbReference type="Gene3D" id="2.130.10.10">
    <property type="entry name" value="YVTN repeat-like/Quinoprotein amine dehydrogenase"/>
    <property type="match status" value="1"/>
</dbReference>
<feature type="region of interest" description="Disordered" evidence="4">
    <location>
        <begin position="856"/>
        <end position="963"/>
    </location>
</feature>
<dbReference type="PROSITE" id="PS50294">
    <property type="entry name" value="WD_REPEATS_REGION"/>
    <property type="match status" value="2"/>
</dbReference>
<dbReference type="InterPro" id="IPR015943">
    <property type="entry name" value="WD40/YVTN_repeat-like_dom_sf"/>
</dbReference>
<name>A0A2H2ZAD4_TRIPA</name>
<feature type="compositionally biased region" description="Polar residues" evidence="4">
    <location>
        <begin position="15"/>
        <end position="37"/>
    </location>
</feature>
<keyword evidence="2" id="KW-0677">Repeat</keyword>
<feature type="region of interest" description="Disordered" evidence="4">
    <location>
        <begin position="107"/>
        <end position="132"/>
    </location>
</feature>
<dbReference type="InterPro" id="IPR001680">
    <property type="entry name" value="WD40_rpt"/>
</dbReference>
<keyword evidence="6" id="KW-1185">Reference proteome</keyword>
<dbReference type="PANTHER" id="PTHR14221">
    <property type="entry name" value="WD REPEAT DOMAIN 44"/>
    <property type="match status" value="1"/>
</dbReference>
<evidence type="ECO:0000256" key="2">
    <source>
        <dbReference type="ARBA" id="ARBA00022737"/>
    </source>
</evidence>
<feature type="compositionally biased region" description="Basic and acidic residues" evidence="4">
    <location>
        <begin position="901"/>
        <end position="911"/>
    </location>
</feature>
<keyword evidence="1 3" id="KW-0853">WD repeat</keyword>
<feature type="compositionally biased region" description="Polar residues" evidence="4">
    <location>
        <begin position="790"/>
        <end position="803"/>
    </location>
</feature>
<accession>A0A2H2ZAD4</accession>
<comment type="caution">
    <text evidence="5">The sequence shown here is derived from an EMBL/GenBank/DDBJ whole genome shotgun (WGS) entry which is preliminary data.</text>
</comment>
<dbReference type="EMBL" id="LFMI01000480">
    <property type="protein sequence ID" value="OTA04189.1"/>
    <property type="molecule type" value="Genomic_DNA"/>
</dbReference>
<dbReference type="Pfam" id="PF00400">
    <property type="entry name" value="WD40"/>
    <property type="match status" value="4"/>
</dbReference>
<sequence>MPPPLSSSADVGDSQLASTKDGSTKSPANGTPGSSESRPLPVPARRSATLLSRSPTQQQLQNGRDKEKEPKGVIIRTMSSTPPTPAALDPLGTQIFLRTNSGTIETSLAQRLRGSTKPDSPTTESFPRKSFGIETTARLANALPEPSKDRKKGTSFLSRFGMRSAFRRYDNDAPDSDSELGEQRTEGSSARAPMSVLSEGGGYIPLYKEPPRYIRVKAHNSRRRDFNRLFLAQELLGPKPDKDDEPSHGRVPATAVGTKLLKAGDAIWAAEFSLDGRYLAVAGKDQVVRVFAVISTEEERRAHEAEEEADREAQGKTKGERLSAPVFRNKPVREFQAHTGEVLALCWSKNNFLLSTSMDKTVRLWHVSRQECLATFAHHDLVTSIAFHPTDDRYFLAGSLDAQLRLWNIPDRTVAFSASTNEFITAVAFTPDGAMAICGVLSGMCSFYETEGLKVKFQIHVRSSRGKNAKGSKITGIKTATAAGTNEVKVLITSNDSRVRIYNLDSRALEVKFKGLENQSSQIHAHFSDDGTYVICGSEDRKAYIWNTNAAEADAKDRQPYESFDAHPEVVTAALLAPTRTRQLLSASGDPIFDLCNPPPVLLRSLDEAALSQTEVSEAGTEIHHPAPPPSSVKKPEESPAYLERCKHLDGNIIVTTDRTGTIKVFRQDCAYLKRQQNMWELGSKFSSKVSGLGRSGSIITRTSGSVSRRTSLNLSAGQAQHPSDRIISWRQDVGDEGPANVSVTSARSERSASPRKIPRRPANLSSTASPAAQARKPVASGGGSPARPQRSSLASPTGSIRSRPSIGTLDGGSQPPTPSFNFISVAESDENEKEGGFWNLSRWRGSISGLRYSVSANSPTESTHETAGAGSDGPSRKPNDLLKPPSRATARRSIGVTDLNRPRVVEDQASRRKSTGPALQSSRSQETTGPDMSVIAEDKSAQPLSKSRADSGLGRMSDDAAG</sequence>
<organism evidence="5 6">
    <name type="scientific">Trichoderma parareesei</name>
    <name type="common">Filamentous fungus</name>
    <dbReference type="NCBI Taxonomy" id="858221"/>
    <lineage>
        <taxon>Eukaryota</taxon>
        <taxon>Fungi</taxon>
        <taxon>Dikarya</taxon>
        <taxon>Ascomycota</taxon>
        <taxon>Pezizomycotina</taxon>
        <taxon>Sordariomycetes</taxon>
        <taxon>Hypocreomycetidae</taxon>
        <taxon>Hypocreales</taxon>
        <taxon>Hypocreaceae</taxon>
        <taxon>Trichoderma</taxon>
    </lineage>
</organism>
<dbReference type="PROSITE" id="PS50082">
    <property type="entry name" value="WD_REPEATS_2"/>
    <property type="match status" value="3"/>
</dbReference>
<dbReference type="InterPro" id="IPR036322">
    <property type="entry name" value="WD40_repeat_dom_sf"/>
</dbReference>
<evidence type="ECO:0000256" key="3">
    <source>
        <dbReference type="PROSITE-ProRule" id="PRU00221"/>
    </source>
</evidence>
<proteinExistence type="predicted"/>
<dbReference type="Proteomes" id="UP000219286">
    <property type="component" value="Unassembled WGS sequence"/>
</dbReference>
<feature type="region of interest" description="Disordered" evidence="4">
    <location>
        <begin position="1"/>
        <end position="71"/>
    </location>
</feature>
<feature type="compositionally biased region" description="Polar residues" evidence="4">
    <location>
        <begin position="49"/>
        <end position="62"/>
    </location>
</feature>
<dbReference type="SMART" id="SM00320">
    <property type="entry name" value="WD40"/>
    <property type="match status" value="6"/>
</dbReference>
<evidence type="ECO:0000313" key="6">
    <source>
        <dbReference type="Proteomes" id="UP000219286"/>
    </source>
</evidence>
<feature type="compositionally biased region" description="Basic and acidic residues" evidence="4">
    <location>
        <begin position="311"/>
        <end position="321"/>
    </location>
</feature>
<dbReference type="SUPFAM" id="SSF50978">
    <property type="entry name" value="WD40 repeat-like"/>
    <property type="match status" value="1"/>
</dbReference>
<dbReference type="OrthoDB" id="1932312at2759"/>
<feature type="region of interest" description="Disordered" evidence="4">
    <location>
        <begin position="732"/>
        <end position="823"/>
    </location>
</feature>
<reference evidence="5 6" key="1">
    <citation type="journal article" date="2015" name="Genome Announc.">
        <title>Genome sequence and annotation of Trichoderma parareesei, the ancestor of the cellulase producer Trichoderma reesei.</title>
        <authorList>
            <person name="Yang D."/>
            <person name="Pomraning K."/>
            <person name="Kopchinskiy A."/>
            <person name="Karimi Aghcheh R."/>
            <person name="Atanasova L."/>
            <person name="Chenthamara K."/>
            <person name="Baker S.E."/>
            <person name="Zhang R."/>
            <person name="Shen Q."/>
            <person name="Freitag M."/>
            <person name="Kubicek C.P."/>
            <person name="Druzhinina I.S."/>
        </authorList>
    </citation>
    <scope>NUCLEOTIDE SEQUENCE [LARGE SCALE GENOMIC DNA]</scope>
    <source>
        <strain evidence="5 6">CBS 125925</strain>
    </source>
</reference>
<feature type="repeat" description="WD" evidence="3">
    <location>
        <begin position="527"/>
        <end position="556"/>
    </location>
</feature>
<feature type="region of interest" description="Disordered" evidence="4">
    <location>
        <begin position="301"/>
        <end position="322"/>
    </location>
</feature>
<feature type="compositionally biased region" description="Polar residues" evidence="4">
    <location>
        <begin position="918"/>
        <end position="931"/>
    </location>
</feature>
<feature type="repeat" description="WD" evidence="3">
    <location>
        <begin position="375"/>
        <end position="417"/>
    </location>
</feature>
<feature type="region of interest" description="Disordered" evidence="4">
    <location>
        <begin position="168"/>
        <end position="194"/>
    </location>
</feature>
<feature type="region of interest" description="Disordered" evidence="4">
    <location>
        <begin position="614"/>
        <end position="639"/>
    </location>
</feature>